<evidence type="ECO:0000313" key="14">
    <source>
        <dbReference type="EMBL" id="KAK0474749.1"/>
    </source>
</evidence>
<dbReference type="GO" id="GO:0005886">
    <property type="term" value="C:plasma membrane"/>
    <property type="evidence" value="ECO:0007669"/>
    <property type="project" value="UniProtKB-SubCell"/>
</dbReference>
<keyword evidence="4" id="KW-0336">GPI-anchor</keyword>
<dbReference type="PANTHER" id="PTHR46471:SF2">
    <property type="entry name" value="CHITIN DEACETYLASE-RELATED"/>
    <property type="match status" value="1"/>
</dbReference>
<evidence type="ECO:0000256" key="12">
    <source>
        <dbReference type="SAM" id="SignalP"/>
    </source>
</evidence>
<evidence type="ECO:0000256" key="10">
    <source>
        <dbReference type="ARBA" id="ARBA00023288"/>
    </source>
</evidence>
<dbReference type="EMBL" id="JAUEPR010000025">
    <property type="protein sequence ID" value="KAK0474749.1"/>
    <property type="molecule type" value="Genomic_DNA"/>
</dbReference>
<evidence type="ECO:0000256" key="1">
    <source>
        <dbReference type="ARBA" id="ARBA00001941"/>
    </source>
</evidence>
<gene>
    <name evidence="14" type="ORF">IW261DRAFT_1610326</name>
</gene>
<dbReference type="AlphaFoldDB" id="A0AA39U9Z4"/>
<evidence type="ECO:0000256" key="3">
    <source>
        <dbReference type="ARBA" id="ARBA00022475"/>
    </source>
</evidence>
<protein>
    <submittedName>
        <fullName evidence="14">Carbohydrate esterase family 4 protein</fullName>
    </submittedName>
</protein>
<dbReference type="CDD" id="cd10951">
    <property type="entry name" value="CE4_ClCDA_like"/>
    <property type="match status" value="1"/>
</dbReference>
<keyword evidence="8" id="KW-0472">Membrane</keyword>
<keyword evidence="10" id="KW-0449">Lipoprotein</keyword>
<keyword evidence="5" id="KW-0479">Metal-binding</keyword>
<comment type="caution">
    <text evidence="14">The sequence shown here is derived from an EMBL/GenBank/DDBJ whole genome shotgun (WGS) entry which is preliminary data.</text>
</comment>
<keyword evidence="4" id="KW-0325">Glycoprotein</keyword>
<evidence type="ECO:0000256" key="5">
    <source>
        <dbReference type="ARBA" id="ARBA00022723"/>
    </source>
</evidence>
<evidence type="ECO:0000256" key="9">
    <source>
        <dbReference type="ARBA" id="ARBA00023277"/>
    </source>
</evidence>
<dbReference type="GO" id="GO:0046872">
    <property type="term" value="F:metal ion binding"/>
    <property type="evidence" value="ECO:0007669"/>
    <property type="project" value="UniProtKB-KW"/>
</dbReference>
<evidence type="ECO:0000256" key="11">
    <source>
        <dbReference type="ARBA" id="ARBA00023316"/>
    </source>
</evidence>
<dbReference type="InterPro" id="IPR011330">
    <property type="entry name" value="Glyco_hydro/deAcase_b/a-brl"/>
</dbReference>
<evidence type="ECO:0000256" key="8">
    <source>
        <dbReference type="ARBA" id="ARBA00023136"/>
    </source>
</evidence>
<keyword evidence="7" id="KW-0378">Hydrolase</keyword>
<organism evidence="14 15">
    <name type="scientific">Armillaria novae-zelandiae</name>
    <dbReference type="NCBI Taxonomy" id="153914"/>
    <lineage>
        <taxon>Eukaryota</taxon>
        <taxon>Fungi</taxon>
        <taxon>Dikarya</taxon>
        <taxon>Basidiomycota</taxon>
        <taxon>Agaricomycotina</taxon>
        <taxon>Agaricomycetes</taxon>
        <taxon>Agaricomycetidae</taxon>
        <taxon>Agaricales</taxon>
        <taxon>Marasmiineae</taxon>
        <taxon>Physalacriaceae</taxon>
        <taxon>Armillaria</taxon>
    </lineage>
</organism>
<keyword evidence="6 12" id="KW-0732">Signal</keyword>
<feature type="chain" id="PRO_5041228377" evidence="12">
    <location>
        <begin position="18"/>
        <end position="250"/>
    </location>
</feature>
<evidence type="ECO:0000256" key="2">
    <source>
        <dbReference type="ARBA" id="ARBA00004609"/>
    </source>
</evidence>
<keyword evidence="9" id="KW-0119">Carbohydrate metabolism</keyword>
<evidence type="ECO:0000256" key="7">
    <source>
        <dbReference type="ARBA" id="ARBA00022801"/>
    </source>
</evidence>
<evidence type="ECO:0000313" key="15">
    <source>
        <dbReference type="Proteomes" id="UP001175227"/>
    </source>
</evidence>
<accession>A0AA39U9Z4</accession>
<dbReference type="GO" id="GO:0005975">
    <property type="term" value="P:carbohydrate metabolic process"/>
    <property type="evidence" value="ECO:0007669"/>
    <property type="project" value="InterPro"/>
</dbReference>
<reference evidence="14" key="1">
    <citation type="submission" date="2023-06" db="EMBL/GenBank/DDBJ databases">
        <authorList>
            <consortium name="Lawrence Berkeley National Laboratory"/>
            <person name="Ahrendt S."/>
            <person name="Sahu N."/>
            <person name="Indic B."/>
            <person name="Wong-Bajracharya J."/>
            <person name="Merenyi Z."/>
            <person name="Ke H.-M."/>
            <person name="Monk M."/>
            <person name="Kocsube S."/>
            <person name="Drula E."/>
            <person name="Lipzen A."/>
            <person name="Balint B."/>
            <person name="Henrissat B."/>
            <person name="Andreopoulos B."/>
            <person name="Martin F.M."/>
            <person name="Harder C.B."/>
            <person name="Rigling D."/>
            <person name="Ford K.L."/>
            <person name="Foster G.D."/>
            <person name="Pangilinan J."/>
            <person name="Papanicolaou A."/>
            <person name="Barry K."/>
            <person name="LaButti K."/>
            <person name="Viragh M."/>
            <person name="Koriabine M."/>
            <person name="Yan M."/>
            <person name="Riley R."/>
            <person name="Champramary S."/>
            <person name="Plett K.L."/>
            <person name="Tsai I.J."/>
            <person name="Slot J."/>
            <person name="Sipos G."/>
            <person name="Plett J."/>
            <person name="Nagy L.G."/>
            <person name="Grigoriev I.V."/>
        </authorList>
    </citation>
    <scope>NUCLEOTIDE SEQUENCE</scope>
    <source>
        <strain evidence="14">ICMP 16352</strain>
    </source>
</reference>
<dbReference type="Gene3D" id="3.20.20.370">
    <property type="entry name" value="Glycoside hydrolase/deacetylase"/>
    <property type="match status" value="1"/>
</dbReference>
<dbReference type="InterPro" id="IPR002509">
    <property type="entry name" value="NODB_dom"/>
</dbReference>
<feature type="signal peptide" evidence="12">
    <location>
        <begin position="1"/>
        <end position="17"/>
    </location>
</feature>
<dbReference type="GO" id="GO:0016810">
    <property type="term" value="F:hydrolase activity, acting on carbon-nitrogen (but not peptide) bonds"/>
    <property type="evidence" value="ECO:0007669"/>
    <property type="project" value="InterPro"/>
</dbReference>
<feature type="domain" description="NodB homology" evidence="13">
    <location>
        <begin position="39"/>
        <end position="224"/>
    </location>
</feature>
<comment type="cofactor">
    <cofactor evidence="1">
        <name>Co(2+)</name>
        <dbReference type="ChEBI" id="CHEBI:48828"/>
    </cofactor>
</comment>
<dbReference type="Pfam" id="PF01522">
    <property type="entry name" value="Polysacc_deac_1"/>
    <property type="match status" value="1"/>
</dbReference>
<proteinExistence type="predicted"/>
<dbReference type="Proteomes" id="UP001175227">
    <property type="component" value="Unassembled WGS sequence"/>
</dbReference>
<keyword evidence="11" id="KW-0961">Cell wall biogenesis/degradation</keyword>
<dbReference type="SUPFAM" id="SSF88713">
    <property type="entry name" value="Glycoside hydrolase/deacetylase"/>
    <property type="match status" value="1"/>
</dbReference>
<keyword evidence="15" id="KW-1185">Reference proteome</keyword>
<sequence length="250" mass="26603">MLSPAFLTITFVVAALSYPTKRQTTSGGPGVITACTVPNTAAITFDDGPYIYSEQIVSTLDANNIKATFFVNGNNYGCIYGDAQVQAIKNAYSKGHQVSSHTWAHKDLATLSLSDVDNEFTRVDKALESILGVKTAFMRPPYGSYSDTVLQVAKAHNQSVIIWDFDSGDSVGVSAAQSDTKYDALAASAPNTVLTLNHETYESTATTVLPHAIQVLQGASYNLVTVAECLGLPPYLSVGQAGTKDSTWAC</sequence>
<name>A0AA39U9Z4_9AGAR</name>
<evidence type="ECO:0000256" key="6">
    <source>
        <dbReference type="ARBA" id="ARBA00022729"/>
    </source>
</evidence>
<comment type="subcellular location">
    <subcellularLocation>
        <location evidence="2">Cell membrane</location>
        <topology evidence="2">Lipid-anchor</topology>
        <topology evidence="2">GPI-anchor</topology>
    </subcellularLocation>
</comment>
<dbReference type="PANTHER" id="PTHR46471">
    <property type="entry name" value="CHITIN DEACETYLASE"/>
    <property type="match status" value="1"/>
</dbReference>
<dbReference type="GO" id="GO:0071555">
    <property type="term" value="P:cell wall organization"/>
    <property type="evidence" value="ECO:0007669"/>
    <property type="project" value="UniProtKB-KW"/>
</dbReference>
<keyword evidence="3" id="KW-1003">Cell membrane</keyword>
<evidence type="ECO:0000259" key="13">
    <source>
        <dbReference type="PROSITE" id="PS51677"/>
    </source>
</evidence>
<evidence type="ECO:0000256" key="4">
    <source>
        <dbReference type="ARBA" id="ARBA00022622"/>
    </source>
</evidence>
<dbReference type="GO" id="GO:0098552">
    <property type="term" value="C:side of membrane"/>
    <property type="evidence" value="ECO:0007669"/>
    <property type="project" value="UniProtKB-KW"/>
</dbReference>
<dbReference type="PROSITE" id="PS51677">
    <property type="entry name" value="NODB"/>
    <property type="match status" value="1"/>
</dbReference>